<evidence type="ECO:0000259" key="4">
    <source>
        <dbReference type="Pfam" id="PF00561"/>
    </source>
</evidence>
<evidence type="ECO:0000256" key="3">
    <source>
        <dbReference type="SAM" id="MobiDB-lite"/>
    </source>
</evidence>
<keyword evidence="6" id="KW-1185">Reference proteome</keyword>
<dbReference type="EMBL" id="JARKIE010000270">
    <property type="protein sequence ID" value="KAJ7659442.1"/>
    <property type="molecule type" value="Genomic_DNA"/>
</dbReference>
<evidence type="ECO:0000256" key="1">
    <source>
        <dbReference type="ARBA" id="ARBA00010088"/>
    </source>
</evidence>
<evidence type="ECO:0000313" key="6">
    <source>
        <dbReference type="Proteomes" id="UP001221757"/>
    </source>
</evidence>
<protein>
    <recommendedName>
        <fullName evidence="4">AB hydrolase-1 domain-containing protein</fullName>
    </recommendedName>
</protein>
<dbReference type="AlphaFoldDB" id="A0AAD7CRG9"/>
<organism evidence="5 6">
    <name type="scientific">Mycena rosella</name>
    <name type="common">Pink bonnet</name>
    <name type="synonym">Agaricus rosellus</name>
    <dbReference type="NCBI Taxonomy" id="1033263"/>
    <lineage>
        <taxon>Eukaryota</taxon>
        <taxon>Fungi</taxon>
        <taxon>Dikarya</taxon>
        <taxon>Basidiomycota</taxon>
        <taxon>Agaricomycotina</taxon>
        <taxon>Agaricomycetes</taxon>
        <taxon>Agaricomycetidae</taxon>
        <taxon>Agaricales</taxon>
        <taxon>Marasmiineae</taxon>
        <taxon>Mycenaceae</taxon>
        <taxon>Mycena</taxon>
    </lineage>
</organism>
<name>A0AAD7CRG9_MYCRO</name>
<feature type="domain" description="AB hydrolase-1" evidence="4">
    <location>
        <begin position="78"/>
        <end position="249"/>
    </location>
</feature>
<dbReference type="PANTHER" id="PTHR43248">
    <property type="entry name" value="2-SUCCINYL-6-HYDROXY-2,4-CYCLOHEXADIENE-1-CARBOXYLATE SYNTHASE"/>
    <property type="match status" value="1"/>
</dbReference>
<dbReference type="SUPFAM" id="SSF53474">
    <property type="entry name" value="alpha/beta-Hydrolases"/>
    <property type="match status" value="1"/>
</dbReference>
<accession>A0AAD7CRG9</accession>
<dbReference type="InterPro" id="IPR051601">
    <property type="entry name" value="Serine_prot/Carboxylest_S33"/>
</dbReference>
<feature type="compositionally biased region" description="Polar residues" evidence="3">
    <location>
        <begin position="247"/>
        <end position="261"/>
    </location>
</feature>
<evidence type="ECO:0000256" key="2">
    <source>
        <dbReference type="ARBA" id="ARBA00022801"/>
    </source>
</evidence>
<dbReference type="GO" id="GO:0016787">
    <property type="term" value="F:hydrolase activity"/>
    <property type="evidence" value="ECO:0007669"/>
    <property type="project" value="UniProtKB-KW"/>
</dbReference>
<sequence>MPATSKVMLGKDTTGHTSVDLASRIIITDNGGGRDEDDEGGEGTTLVPLDYSSAVAGTASIAIARYPSKCPKSEYRGPVLLNPGGPGGSGVDYVVEAGAAIATMLGEEYDIVGVDPRGMHQLLEAEVLFFETNVERALWDLSAPAPVSTDNVYPSLNESSDSVGQQWARAQLLRQLTERRNIKNYMQYMTTDNTARDMLHITQAFGWEKVKYWGVSYGSVLGSTFVAMFPDKVERVVVDANMTNELADTDKALQTPSSTAARQPAPRAVRSTHPPRPKSPRTWRSCPR</sequence>
<reference evidence="5" key="1">
    <citation type="submission" date="2023-03" db="EMBL/GenBank/DDBJ databases">
        <title>Massive genome expansion in bonnet fungi (Mycena s.s.) driven by repeated elements and novel gene families across ecological guilds.</title>
        <authorList>
            <consortium name="Lawrence Berkeley National Laboratory"/>
            <person name="Harder C.B."/>
            <person name="Miyauchi S."/>
            <person name="Viragh M."/>
            <person name="Kuo A."/>
            <person name="Thoen E."/>
            <person name="Andreopoulos B."/>
            <person name="Lu D."/>
            <person name="Skrede I."/>
            <person name="Drula E."/>
            <person name="Henrissat B."/>
            <person name="Morin E."/>
            <person name="Kohler A."/>
            <person name="Barry K."/>
            <person name="LaButti K."/>
            <person name="Morin E."/>
            <person name="Salamov A."/>
            <person name="Lipzen A."/>
            <person name="Mereny Z."/>
            <person name="Hegedus B."/>
            <person name="Baldrian P."/>
            <person name="Stursova M."/>
            <person name="Weitz H."/>
            <person name="Taylor A."/>
            <person name="Grigoriev I.V."/>
            <person name="Nagy L.G."/>
            <person name="Martin F."/>
            <person name="Kauserud H."/>
        </authorList>
    </citation>
    <scope>NUCLEOTIDE SEQUENCE</scope>
    <source>
        <strain evidence="5">CBHHK067</strain>
    </source>
</reference>
<dbReference type="InterPro" id="IPR029058">
    <property type="entry name" value="AB_hydrolase_fold"/>
</dbReference>
<keyword evidence="2" id="KW-0378">Hydrolase</keyword>
<feature type="region of interest" description="Disordered" evidence="3">
    <location>
        <begin position="247"/>
        <end position="288"/>
    </location>
</feature>
<dbReference type="Pfam" id="PF00561">
    <property type="entry name" value="Abhydrolase_1"/>
    <property type="match status" value="1"/>
</dbReference>
<proteinExistence type="inferred from homology"/>
<gene>
    <name evidence="5" type="ORF">B0H17DRAFT_1337541</name>
</gene>
<evidence type="ECO:0000313" key="5">
    <source>
        <dbReference type="EMBL" id="KAJ7659442.1"/>
    </source>
</evidence>
<dbReference type="Gene3D" id="3.40.50.1820">
    <property type="entry name" value="alpha/beta hydrolase"/>
    <property type="match status" value="1"/>
</dbReference>
<dbReference type="PANTHER" id="PTHR43248:SF25">
    <property type="entry name" value="AB HYDROLASE-1 DOMAIN-CONTAINING PROTEIN-RELATED"/>
    <property type="match status" value="1"/>
</dbReference>
<feature type="compositionally biased region" description="Basic residues" evidence="3">
    <location>
        <begin position="273"/>
        <end position="288"/>
    </location>
</feature>
<dbReference type="Proteomes" id="UP001221757">
    <property type="component" value="Unassembled WGS sequence"/>
</dbReference>
<comment type="similarity">
    <text evidence="1">Belongs to the peptidase S33 family.</text>
</comment>
<comment type="caution">
    <text evidence="5">The sequence shown here is derived from an EMBL/GenBank/DDBJ whole genome shotgun (WGS) entry which is preliminary data.</text>
</comment>
<dbReference type="InterPro" id="IPR000073">
    <property type="entry name" value="AB_hydrolase_1"/>
</dbReference>